<evidence type="ECO:0000256" key="1">
    <source>
        <dbReference type="SAM" id="MobiDB-lite"/>
    </source>
</evidence>
<dbReference type="GO" id="GO:0033328">
    <property type="term" value="F:peroxisome membrane targeting sequence binding"/>
    <property type="evidence" value="ECO:0007669"/>
    <property type="project" value="TreeGrafter"/>
</dbReference>
<sequence>MEKSDDLGDILDSALDDFHISDVGKSSNLRSSSSVSTGCQEMSTLGQGLGLGLPTLKPKEKRGSSKVHQYSDKGSPDLEVNKNVLKDGSLANSLEELAQQTRQTLEGMNVKDEETMADELVENIIKQFEDLGSSEDMQSVMDAMMQQLLSKEVLHEPMKELCEKYPQWLETNKCKFGDEEFNRYSKQYEYMKELCDVYESTPDDFPRIVEVMQNIQACGQPPDELAQEVGPGMDAKREGFPFFLDLLKEGDQSLGENQNCSIM</sequence>
<name>A0A8T2UCN6_CERRI</name>
<feature type="compositionally biased region" description="Low complexity" evidence="1">
    <location>
        <begin position="26"/>
        <end position="36"/>
    </location>
</feature>
<dbReference type="InterPro" id="IPR038322">
    <property type="entry name" value="Pex19_C_sf"/>
</dbReference>
<evidence type="ECO:0000313" key="2">
    <source>
        <dbReference type="EMBL" id="KAH7432438.1"/>
    </source>
</evidence>
<dbReference type="OMA" id="PMMEDWV"/>
<feature type="region of interest" description="Disordered" evidence="1">
    <location>
        <begin position="23"/>
        <end position="77"/>
    </location>
</feature>
<dbReference type="Pfam" id="PF04614">
    <property type="entry name" value="Pex19"/>
    <property type="match status" value="1"/>
</dbReference>
<dbReference type="GO" id="GO:0045046">
    <property type="term" value="P:protein import into peroxisome membrane"/>
    <property type="evidence" value="ECO:0007669"/>
    <property type="project" value="TreeGrafter"/>
</dbReference>
<keyword evidence="3" id="KW-1185">Reference proteome</keyword>
<accession>A0A8T2UCN6</accession>
<gene>
    <name evidence="2" type="ORF">KP509_07G022700</name>
</gene>
<dbReference type="InterPro" id="IPR006708">
    <property type="entry name" value="Pex19"/>
</dbReference>
<dbReference type="Proteomes" id="UP000825935">
    <property type="component" value="Chromosome 7"/>
</dbReference>
<dbReference type="EMBL" id="CM035412">
    <property type="protein sequence ID" value="KAH7432439.1"/>
    <property type="molecule type" value="Genomic_DNA"/>
</dbReference>
<dbReference type="GO" id="GO:0005778">
    <property type="term" value="C:peroxisomal membrane"/>
    <property type="evidence" value="ECO:0007669"/>
    <property type="project" value="TreeGrafter"/>
</dbReference>
<dbReference type="EMBL" id="CM035412">
    <property type="protein sequence ID" value="KAH7432441.1"/>
    <property type="molecule type" value="Genomic_DNA"/>
</dbReference>
<reference evidence="2" key="1">
    <citation type="submission" date="2021-08" db="EMBL/GenBank/DDBJ databases">
        <title>WGS assembly of Ceratopteris richardii.</title>
        <authorList>
            <person name="Marchant D.B."/>
            <person name="Chen G."/>
            <person name="Jenkins J."/>
            <person name="Shu S."/>
            <person name="Leebens-Mack J."/>
            <person name="Grimwood J."/>
            <person name="Schmutz J."/>
            <person name="Soltis P."/>
            <person name="Soltis D."/>
            <person name="Chen Z.-H."/>
        </authorList>
    </citation>
    <scope>NUCLEOTIDE SEQUENCE</scope>
    <source>
        <strain evidence="2">Whitten #5841</strain>
        <tissue evidence="2">Leaf</tissue>
    </source>
</reference>
<dbReference type="PANTHER" id="PTHR12774">
    <property type="entry name" value="PEROXISOMAL BIOGENESIS FACTOR 19"/>
    <property type="match status" value="1"/>
</dbReference>
<comment type="caution">
    <text evidence="2">The sequence shown here is derived from an EMBL/GenBank/DDBJ whole genome shotgun (WGS) entry which is preliminary data.</text>
</comment>
<feature type="compositionally biased region" description="Basic and acidic residues" evidence="1">
    <location>
        <begin position="57"/>
        <end position="77"/>
    </location>
</feature>
<dbReference type="EMBL" id="CM035412">
    <property type="protein sequence ID" value="KAH7432438.1"/>
    <property type="molecule type" value="Genomic_DNA"/>
</dbReference>
<dbReference type="AlphaFoldDB" id="A0A8T2UCN6"/>
<evidence type="ECO:0000313" key="3">
    <source>
        <dbReference type="Proteomes" id="UP000825935"/>
    </source>
</evidence>
<dbReference type="Gene3D" id="1.20.120.900">
    <property type="entry name" value="Pex19, mPTS binding domain"/>
    <property type="match status" value="1"/>
</dbReference>
<dbReference type="OrthoDB" id="21292at2759"/>
<proteinExistence type="predicted"/>
<organism evidence="2 3">
    <name type="scientific">Ceratopteris richardii</name>
    <name type="common">Triangle waterfern</name>
    <dbReference type="NCBI Taxonomy" id="49495"/>
    <lineage>
        <taxon>Eukaryota</taxon>
        <taxon>Viridiplantae</taxon>
        <taxon>Streptophyta</taxon>
        <taxon>Embryophyta</taxon>
        <taxon>Tracheophyta</taxon>
        <taxon>Polypodiopsida</taxon>
        <taxon>Polypodiidae</taxon>
        <taxon>Polypodiales</taxon>
        <taxon>Pteridineae</taxon>
        <taxon>Pteridaceae</taxon>
        <taxon>Parkerioideae</taxon>
        <taxon>Ceratopteris</taxon>
    </lineage>
</organism>
<dbReference type="PANTHER" id="PTHR12774:SF2">
    <property type="entry name" value="PEROXISOMAL BIOGENESIS FACTOR 19"/>
    <property type="match status" value="1"/>
</dbReference>
<protein>
    <submittedName>
        <fullName evidence="2">Uncharacterized protein</fullName>
    </submittedName>
</protein>